<dbReference type="PANTHER" id="PTHR40448:SF1">
    <property type="entry name" value="TWO-COMPONENT SENSOR HISTIDINE KINASE"/>
    <property type="match status" value="1"/>
</dbReference>
<feature type="transmembrane region" description="Helical" evidence="1">
    <location>
        <begin position="156"/>
        <end position="176"/>
    </location>
</feature>
<dbReference type="CDD" id="cd16935">
    <property type="entry name" value="HATPase_AgrC-ComD-like"/>
    <property type="match status" value="1"/>
</dbReference>
<dbReference type="SUPFAM" id="SSF55874">
    <property type="entry name" value="ATPase domain of HSP90 chaperone/DNA topoisomerase II/histidine kinase"/>
    <property type="match status" value="1"/>
</dbReference>
<dbReference type="InterPro" id="IPR032834">
    <property type="entry name" value="NatK-like_C"/>
</dbReference>
<keyword evidence="1" id="KW-0472">Membrane</keyword>
<dbReference type="GO" id="GO:0042802">
    <property type="term" value="F:identical protein binding"/>
    <property type="evidence" value="ECO:0007669"/>
    <property type="project" value="TreeGrafter"/>
</dbReference>
<keyword evidence="4" id="KW-1185">Reference proteome</keyword>
<feature type="domain" description="Sensor histidine kinase NatK-like C-terminal" evidence="2">
    <location>
        <begin position="328"/>
        <end position="430"/>
    </location>
</feature>
<accession>A0A8J8SBK9</accession>
<keyword evidence="1" id="KW-0812">Transmembrane</keyword>
<dbReference type="KEGG" id="vgu:HYG85_05740"/>
<feature type="transmembrane region" description="Helical" evidence="1">
    <location>
        <begin position="188"/>
        <end position="208"/>
    </location>
</feature>
<dbReference type="InterPro" id="IPR036890">
    <property type="entry name" value="HATPase_C_sf"/>
</dbReference>
<dbReference type="Gene3D" id="3.30.565.10">
    <property type="entry name" value="Histidine kinase-like ATPase, C-terminal domain"/>
    <property type="match status" value="1"/>
</dbReference>
<organism evidence="3 4">
    <name type="scientific">Vallitalea guaymasensis</name>
    <dbReference type="NCBI Taxonomy" id="1185412"/>
    <lineage>
        <taxon>Bacteria</taxon>
        <taxon>Bacillati</taxon>
        <taxon>Bacillota</taxon>
        <taxon>Clostridia</taxon>
        <taxon>Lachnospirales</taxon>
        <taxon>Vallitaleaceae</taxon>
        <taxon>Vallitalea</taxon>
    </lineage>
</organism>
<dbReference type="PANTHER" id="PTHR40448">
    <property type="entry name" value="TWO-COMPONENT SENSOR HISTIDINE KINASE"/>
    <property type="match status" value="1"/>
</dbReference>
<feature type="transmembrane region" description="Helical" evidence="1">
    <location>
        <begin position="6"/>
        <end position="26"/>
    </location>
</feature>
<name>A0A8J8SBK9_9FIRM</name>
<feature type="transmembrane region" description="Helical" evidence="1">
    <location>
        <begin position="62"/>
        <end position="79"/>
    </location>
</feature>
<sequence length="439" mass="50896">MNNYMIENLAYIGTFPFIAAMAYYFFSNCFGCGINKKSYIVIVHFLYCLFSWVIFIFLSSSIINPLLNILLFILLSLFYKGNFKYKICAVFFFIAIIFLSDVMVQSLLLTTFYNYQTEMYILSLFLSKFMMFILIHIALQLISSYSVNAEGGLSRWNWSFLILCPILSVVGIYGLYNNYYIRSVKLSWLFPTLSIGLLFINFFVFVLFDRILKIKLMNVKTTVLEQQIDYYTHQYLLAEAAQKDTLRFRHDIKNVLISLQSQLRTGELSGSQQIVNELISDFNTTKGIANSGNLIVDSIINYKEKAVNALDITFHVDLRLPDDILLDSIAISVILGNALDNAIEACQKIYEDERYIKIKMHYQNEGLFINIENPYKGSIRQDITGNIYSSKLDYRSHGIGLNSIRTMVKKYNGLFNSTYINNIFRIEIVLFNVKRKNNY</sequence>
<evidence type="ECO:0000259" key="2">
    <source>
        <dbReference type="Pfam" id="PF14501"/>
    </source>
</evidence>
<evidence type="ECO:0000313" key="4">
    <source>
        <dbReference type="Proteomes" id="UP000677305"/>
    </source>
</evidence>
<feature type="transmembrane region" description="Helical" evidence="1">
    <location>
        <begin position="91"/>
        <end position="113"/>
    </location>
</feature>
<feature type="transmembrane region" description="Helical" evidence="1">
    <location>
        <begin position="119"/>
        <end position="144"/>
    </location>
</feature>
<evidence type="ECO:0000313" key="3">
    <source>
        <dbReference type="EMBL" id="QUH28451.1"/>
    </source>
</evidence>
<dbReference type="Pfam" id="PF14501">
    <property type="entry name" value="HATPase_c_5"/>
    <property type="match status" value="1"/>
</dbReference>
<reference evidence="3 4" key="1">
    <citation type="submission" date="2020-07" db="EMBL/GenBank/DDBJ databases">
        <title>Vallitalea guaymasensis genome.</title>
        <authorList>
            <person name="Postec A."/>
        </authorList>
    </citation>
    <scope>NUCLEOTIDE SEQUENCE [LARGE SCALE GENOMIC DNA]</scope>
    <source>
        <strain evidence="3 4">Ra1766G1</strain>
    </source>
</reference>
<proteinExistence type="predicted"/>
<keyword evidence="1" id="KW-1133">Transmembrane helix</keyword>
<gene>
    <name evidence="3" type="ORF">HYG85_05740</name>
</gene>
<dbReference type="AlphaFoldDB" id="A0A8J8SBK9"/>
<dbReference type="EMBL" id="CP058561">
    <property type="protein sequence ID" value="QUH28451.1"/>
    <property type="molecule type" value="Genomic_DNA"/>
</dbReference>
<dbReference type="Proteomes" id="UP000677305">
    <property type="component" value="Chromosome"/>
</dbReference>
<protein>
    <submittedName>
        <fullName evidence="3">GHKL domain-containing protein</fullName>
    </submittedName>
</protein>
<evidence type="ECO:0000256" key="1">
    <source>
        <dbReference type="SAM" id="Phobius"/>
    </source>
</evidence>
<dbReference type="RefSeq" id="WP_212692676.1">
    <property type="nucleotide sequence ID" value="NZ_CP058561.1"/>
</dbReference>